<protein>
    <submittedName>
        <fullName evidence="1">Uncharacterized protein</fullName>
    </submittedName>
</protein>
<dbReference type="EMBL" id="ML005114">
    <property type="protein sequence ID" value="RKP20093.1"/>
    <property type="molecule type" value="Genomic_DNA"/>
</dbReference>
<gene>
    <name evidence="1" type="ORF">ROZALSC1DRAFT_21715</name>
</gene>
<dbReference type="Proteomes" id="UP000281549">
    <property type="component" value="Unassembled WGS sequence"/>
</dbReference>
<reference evidence="2" key="1">
    <citation type="journal article" date="2018" name="Nat. Microbiol.">
        <title>Leveraging single-cell genomics to expand the fungal tree of life.</title>
        <authorList>
            <person name="Ahrendt S.R."/>
            <person name="Quandt C.A."/>
            <person name="Ciobanu D."/>
            <person name="Clum A."/>
            <person name="Salamov A."/>
            <person name="Andreopoulos B."/>
            <person name="Cheng J.F."/>
            <person name="Woyke T."/>
            <person name="Pelin A."/>
            <person name="Henrissat B."/>
            <person name="Reynolds N.K."/>
            <person name="Benny G.L."/>
            <person name="Smith M.E."/>
            <person name="James T.Y."/>
            <person name="Grigoriev I.V."/>
        </authorList>
    </citation>
    <scope>NUCLEOTIDE SEQUENCE [LARGE SCALE GENOMIC DNA]</scope>
    <source>
        <strain evidence="2">CSF55</strain>
    </source>
</reference>
<dbReference type="AlphaFoldDB" id="A0A4P9YKF2"/>
<proteinExistence type="predicted"/>
<evidence type="ECO:0000313" key="1">
    <source>
        <dbReference type="EMBL" id="RKP20093.1"/>
    </source>
</evidence>
<accession>A0A4P9YKF2</accession>
<evidence type="ECO:0000313" key="2">
    <source>
        <dbReference type="Proteomes" id="UP000281549"/>
    </source>
</evidence>
<organism evidence="1 2">
    <name type="scientific">Rozella allomycis (strain CSF55)</name>
    <dbReference type="NCBI Taxonomy" id="988480"/>
    <lineage>
        <taxon>Eukaryota</taxon>
        <taxon>Fungi</taxon>
        <taxon>Fungi incertae sedis</taxon>
        <taxon>Cryptomycota</taxon>
        <taxon>Cryptomycota incertae sedis</taxon>
        <taxon>Rozella</taxon>
    </lineage>
</organism>
<sequence length="134" mass="15590">MLIDETIAKEQPAPIDSSNMKDLWDSCDKSRKRQFEIINNFFRAFHTPITIIDRDIKLIHKGKSSPDFYKDVQIIFEALKIGLVAHTNIFGTAKNQKIKIGFPFLFHFTKLQFFVKAFFTDRIFRNGILHALLG</sequence>
<name>A0A4P9YKF2_ROZAC</name>